<evidence type="ECO:0000313" key="1">
    <source>
        <dbReference type="EMBL" id="GBH11890.1"/>
    </source>
</evidence>
<accession>A0A2V0QTC4</accession>
<sequence length="40" mass="4500">MSQIKIYCKLLRAAVSVENALENGCSRTLLISIWQARNCC</sequence>
<name>A0A2V0QTC4_PSESF</name>
<evidence type="ECO:0000313" key="2">
    <source>
        <dbReference type="Proteomes" id="UP000247480"/>
    </source>
</evidence>
<protein>
    <submittedName>
        <fullName evidence="1">Uncharacterized protein</fullName>
    </submittedName>
</protein>
<organism evidence="1 2">
    <name type="scientific">Pseudomonas syringae pv. actinidiae</name>
    <dbReference type="NCBI Taxonomy" id="103796"/>
    <lineage>
        <taxon>Bacteria</taxon>
        <taxon>Pseudomonadati</taxon>
        <taxon>Pseudomonadota</taxon>
        <taxon>Gammaproteobacteria</taxon>
        <taxon>Pseudomonadales</taxon>
        <taxon>Pseudomonadaceae</taxon>
        <taxon>Pseudomonas</taxon>
        <taxon>Pseudomonas syringae</taxon>
    </lineage>
</organism>
<dbReference type="AlphaFoldDB" id="A0A2V0QTC4"/>
<dbReference type="EMBL" id="BGJZ01000284">
    <property type="protein sequence ID" value="GBH11890.1"/>
    <property type="molecule type" value="Genomic_DNA"/>
</dbReference>
<gene>
    <name evidence="1" type="ORF">KPSA1_05348</name>
</gene>
<dbReference type="Proteomes" id="UP000247480">
    <property type="component" value="Unassembled WGS sequence"/>
</dbReference>
<reference evidence="1 2" key="1">
    <citation type="submission" date="2018-04" db="EMBL/GenBank/DDBJ databases">
        <title>Draft genome sequence of Pseudomonas syringae pv. actinidiae biovar 1 strains isolated from kiwifruit in Kagawa prefecture.</title>
        <authorList>
            <person name="Tabuchi M."/>
            <person name="Saito M."/>
            <person name="Fujiwara S."/>
            <person name="Sasa N."/>
            <person name="Akimitsu K."/>
            <person name="Gomi K."/>
            <person name="Konishi-Sugita S."/>
            <person name="Hamano K."/>
            <person name="Kataoka I."/>
        </authorList>
    </citation>
    <scope>NUCLEOTIDE SEQUENCE [LARGE SCALE GENOMIC DNA]</scope>
    <source>
        <strain evidence="1 2">MAFF212206</strain>
    </source>
</reference>
<comment type="caution">
    <text evidence="1">The sequence shown here is derived from an EMBL/GenBank/DDBJ whole genome shotgun (WGS) entry which is preliminary data.</text>
</comment>
<proteinExistence type="predicted"/>